<dbReference type="PANTHER" id="PTHR33337:SF30">
    <property type="entry name" value="DUF636 DOMAIN PROTEIN (AFU_ORTHOLOGUE AFUA_1G03180)"/>
    <property type="match status" value="1"/>
</dbReference>
<name>A0A9P4SDZ5_9PEZI</name>
<dbReference type="EMBL" id="MU006092">
    <property type="protein sequence ID" value="KAF2840923.1"/>
    <property type="molecule type" value="Genomic_DNA"/>
</dbReference>
<keyword evidence="4" id="KW-0456">Lyase</keyword>
<keyword evidence="7" id="KW-1185">Reference proteome</keyword>
<dbReference type="InterPro" id="IPR011057">
    <property type="entry name" value="Mss4-like_sf"/>
</dbReference>
<reference evidence="6" key="1">
    <citation type="journal article" date="2020" name="Stud. Mycol.">
        <title>101 Dothideomycetes genomes: a test case for predicting lifestyles and emergence of pathogens.</title>
        <authorList>
            <person name="Haridas S."/>
            <person name="Albert R."/>
            <person name="Binder M."/>
            <person name="Bloem J."/>
            <person name="Labutti K."/>
            <person name="Salamov A."/>
            <person name="Andreopoulos B."/>
            <person name="Baker S."/>
            <person name="Barry K."/>
            <person name="Bills G."/>
            <person name="Bluhm B."/>
            <person name="Cannon C."/>
            <person name="Castanera R."/>
            <person name="Culley D."/>
            <person name="Daum C."/>
            <person name="Ezra D."/>
            <person name="Gonzalez J."/>
            <person name="Henrissat B."/>
            <person name="Kuo A."/>
            <person name="Liang C."/>
            <person name="Lipzen A."/>
            <person name="Lutzoni F."/>
            <person name="Magnuson J."/>
            <person name="Mondo S."/>
            <person name="Nolan M."/>
            <person name="Ohm R."/>
            <person name="Pangilinan J."/>
            <person name="Park H.-J."/>
            <person name="Ramirez L."/>
            <person name="Alfaro M."/>
            <person name="Sun H."/>
            <person name="Tritt A."/>
            <person name="Yoshinaga Y."/>
            <person name="Zwiers L.-H."/>
            <person name="Turgeon B."/>
            <person name="Goodwin S."/>
            <person name="Spatafora J."/>
            <person name="Crous P."/>
            <person name="Grigoriev I."/>
        </authorList>
    </citation>
    <scope>NUCLEOTIDE SEQUENCE</scope>
    <source>
        <strain evidence="6">CBS 101060</strain>
    </source>
</reference>
<organism evidence="6 7">
    <name type="scientific">Patellaria atrata CBS 101060</name>
    <dbReference type="NCBI Taxonomy" id="1346257"/>
    <lineage>
        <taxon>Eukaryota</taxon>
        <taxon>Fungi</taxon>
        <taxon>Dikarya</taxon>
        <taxon>Ascomycota</taxon>
        <taxon>Pezizomycotina</taxon>
        <taxon>Dothideomycetes</taxon>
        <taxon>Dothideomycetes incertae sedis</taxon>
        <taxon>Patellariales</taxon>
        <taxon>Patellariaceae</taxon>
        <taxon>Patellaria</taxon>
    </lineage>
</organism>
<evidence type="ECO:0000256" key="4">
    <source>
        <dbReference type="ARBA" id="ARBA00023239"/>
    </source>
</evidence>
<dbReference type="Gene3D" id="3.90.1590.10">
    <property type="entry name" value="glutathione-dependent formaldehyde- activating enzyme (gfa)"/>
    <property type="match status" value="1"/>
</dbReference>
<comment type="similarity">
    <text evidence="1">Belongs to the Gfa family.</text>
</comment>
<dbReference type="PROSITE" id="PS51891">
    <property type="entry name" value="CENP_V_GFA"/>
    <property type="match status" value="1"/>
</dbReference>
<feature type="domain" description="CENP-V/GFA" evidence="5">
    <location>
        <begin position="4"/>
        <end position="127"/>
    </location>
</feature>
<evidence type="ECO:0000313" key="7">
    <source>
        <dbReference type="Proteomes" id="UP000799429"/>
    </source>
</evidence>
<dbReference type="InterPro" id="IPR006913">
    <property type="entry name" value="CENP-V/GFA"/>
</dbReference>
<evidence type="ECO:0000256" key="3">
    <source>
        <dbReference type="ARBA" id="ARBA00022833"/>
    </source>
</evidence>
<evidence type="ECO:0000256" key="2">
    <source>
        <dbReference type="ARBA" id="ARBA00022723"/>
    </source>
</evidence>
<sequence>MSTYNGSCHCGETQWTVDLGPDDAKHILCHCNTCKSLSGGAYTLNVIIPRSALQFTKGGDALKTYTYKGDSGKSVHCLYCPTCTSHPYHHQEALGNDKIVLRTGLLEKAKELEPVAEVYGKDRFAWEKEVAETFSVMP</sequence>
<dbReference type="Pfam" id="PF04828">
    <property type="entry name" value="GFA"/>
    <property type="match status" value="1"/>
</dbReference>
<evidence type="ECO:0000259" key="5">
    <source>
        <dbReference type="PROSITE" id="PS51891"/>
    </source>
</evidence>
<evidence type="ECO:0000313" key="6">
    <source>
        <dbReference type="EMBL" id="KAF2840923.1"/>
    </source>
</evidence>
<keyword evidence="2" id="KW-0479">Metal-binding</keyword>
<gene>
    <name evidence="6" type="ORF">M501DRAFT_930167</name>
</gene>
<dbReference type="SUPFAM" id="SSF51316">
    <property type="entry name" value="Mss4-like"/>
    <property type="match status" value="1"/>
</dbReference>
<dbReference type="AlphaFoldDB" id="A0A9P4SDZ5"/>
<proteinExistence type="inferred from homology"/>
<dbReference type="GO" id="GO:0046872">
    <property type="term" value="F:metal ion binding"/>
    <property type="evidence" value="ECO:0007669"/>
    <property type="project" value="UniProtKB-KW"/>
</dbReference>
<dbReference type="GO" id="GO:0016846">
    <property type="term" value="F:carbon-sulfur lyase activity"/>
    <property type="evidence" value="ECO:0007669"/>
    <property type="project" value="InterPro"/>
</dbReference>
<dbReference type="PANTHER" id="PTHR33337">
    <property type="entry name" value="GFA DOMAIN-CONTAINING PROTEIN"/>
    <property type="match status" value="1"/>
</dbReference>
<keyword evidence="3" id="KW-0862">Zinc</keyword>
<comment type="caution">
    <text evidence="6">The sequence shown here is derived from an EMBL/GenBank/DDBJ whole genome shotgun (WGS) entry which is preliminary data.</text>
</comment>
<dbReference type="OrthoDB" id="1601230at2759"/>
<evidence type="ECO:0000256" key="1">
    <source>
        <dbReference type="ARBA" id="ARBA00005495"/>
    </source>
</evidence>
<dbReference type="Proteomes" id="UP000799429">
    <property type="component" value="Unassembled WGS sequence"/>
</dbReference>
<protein>
    <recommendedName>
        <fullName evidence="5">CENP-V/GFA domain-containing protein</fullName>
    </recommendedName>
</protein>
<accession>A0A9P4SDZ5</accession>